<dbReference type="GO" id="GO:0005886">
    <property type="term" value="C:plasma membrane"/>
    <property type="evidence" value="ECO:0007669"/>
    <property type="project" value="UniProtKB-SubCell"/>
</dbReference>
<dbReference type="PROSITE" id="PS00379">
    <property type="entry name" value="CDP_ALCOHOL_P_TRANSF"/>
    <property type="match status" value="1"/>
</dbReference>
<keyword evidence="8 17" id="KW-0812">Transmembrane</keyword>
<dbReference type="UniPathway" id="UPA00220"/>
<comment type="subunit">
    <text evidence="5">Homodimer.</text>
</comment>
<dbReference type="HAMAP" id="MF_02241">
    <property type="entry name" value="PIP_synthase"/>
    <property type="match status" value="1"/>
</dbReference>
<evidence type="ECO:0000256" key="17">
    <source>
        <dbReference type="SAM" id="Phobius"/>
    </source>
</evidence>
<evidence type="ECO:0000256" key="12">
    <source>
        <dbReference type="ARBA" id="ARBA00023136"/>
    </source>
</evidence>
<evidence type="ECO:0000313" key="18">
    <source>
        <dbReference type="EMBL" id="CUR54680.1"/>
    </source>
</evidence>
<dbReference type="GO" id="GO:0046872">
    <property type="term" value="F:metal ion binding"/>
    <property type="evidence" value="ECO:0007669"/>
    <property type="project" value="UniProtKB-KW"/>
</dbReference>
<keyword evidence="9" id="KW-0479">Metal-binding</keyword>
<evidence type="ECO:0000256" key="13">
    <source>
        <dbReference type="ARBA" id="ARBA00023935"/>
    </source>
</evidence>
<organism evidence="18">
    <name type="scientific">metagenome</name>
    <dbReference type="NCBI Taxonomy" id="256318"/>
    <lineage>
        <taxon>unclassified sequences</taxon>
        <taxon>metagenomes</taxon>
    </lineage>
</organism>
<name>A0A2P2BY64_9ZZZZ</name>
<keyword evidence="10" id="KW-0460">Magnesium</keyword>
<dbReference type="InterPro" id="IPR000462">
    <property type="entry name" value="CDP-OH_P_trans"/>
</dbReference>
<dbReference type="InterPro" id="IPR048254">
    <property type="entry name" value="CDP_ALCOHOL_P_TRANSF_CS"/>
</dbReference>
<evidence type="ECO:0000256" key="10">
    <source>
        <dbReference type="ARBA" id="ARBA00022842"/>
    </source>
</evidence>
<accession>A0A2P2BY64</accession>
<dbReference type="InterPro" id="IPR043130">
    <property type="entry name" value="CDP-OH_PTrfase_TM_dom"/>
</dbReference>
<dbReference type="NCBIfam" id="NF045883">
    <property type="entry name" value="PIPSynth"/>
    <property type="match status" value="1"/>
</dbReference>
<evidence type="ECO:0000256" key="3">
    <source>
        <dbReference type="ARBA" id="ARBA00004805"/>
    </source>
</evidence>
<comment type="subcellular location">
    <subcellularLocation>
        <location evidence="2">Cell membrane</location>
        <topology evidence="2">Multi-pass membrane protein</topology>
    </subcellularLocation>
</comment>
<evidence type="ECO:0000256" key="5">
    <source>
        <dbReference type="ARBA" id="ARBA00011738"/>
    </source>
</evidence>
<dbReference type="Gene3D" id="1.20.120.1760">
    <property type="match status" value="1"/>
</dbReference>
<evidence type="ECO:0000256" key="9">
    <source>
        <dbReference type="ARBA" id="ARBA00022723"/>
    </source>
</evidence>
<dbReference type="InterPro" id="IPR044268">
    <property type="entry name" value="PIP_synthase_PgsA1"/>
</dbReference>
<evidence type="ECO:0000256" key="8">
    <source>
        <dbReference type="ARBA" id="ARBA00022692"/>
    </source>
</evidence>
<comment type="catalytic activity">
    <reaction evidence="16">
        <text>a CDP-1,2-diacyl-sn-glycerol + 1D-myo-inositol 3-phosphate = a 1,2-diacyl-sn-glycero-3-phospho-(1D-myo-inositol-3-phosphate) + CMP + H(+)</text>
        <dbReference type="Rhea" id="RHEA:60504"/>
        <dbReference type="ChEBI" id="CHEBI:15378"/>
        <dbReference type="ChEBI" id="CHEBI:58088"/>
        <dbReference type="ChEBI" id="CHEBI:58332"/>
        <dbReference type="ChEBI" id="CHEBI:58401"/>
        <dbReference type="ChEBI" id="CHEBI:60377"/>
    </reaction>
</comment>
<proteinExistence type="inferred from homology"/>
<evidence type="ECO:0000256" key="7">
    <source>
        <dbReference type="ARBA" id="ARBA00022679"/>
    </source>
</evidence>
<feature type="transmembrane region" description="Helical" evidence="17">
    <location>
        <begin position="51"/>
        <end position="67"/>
    </location>
</feature>
<evidence type="ECO:0000256" key="11">
    <source>
        <dbReference type="ARBA" id="ARBA00022989"/>
    </source>
</evidence>
<keyword evidence="12 17" id="KW-0472">Membrane</keyword>
<dbReference type="Pfam" id="PF01066">
    <property type="entry name" value="CDP-OH_P_transf"/>
    <property type="match status" value="1"/>
</dbReference>
<evidence type="ECO:0000256" key="2">
    <source>
        <dbReference type="ARBA" id="ARBA00004651"/>
    </source>
</evidence>
<keyword evidence="6" id="KW-1003">Cell membrane</keyword>
<reference evidence="18" key="1">
    <citation type="submission" date="2015-08" db="EMBL/GenBank/DDBJ databases">
        <authorList>
            <person name="Babu N.S."/>
            <person name="Beckwith C.J."/>
            <person name="Beseler K.G."/>
            <person name="Brison A."/>
            <person name="Carone J.V."/>
            <person name="Caskin T.P."/>
            <person name="Diamond M."/>
            <person name="Durham M.E."/>
            <person name="Foxe J.M."/>
            <person name="Go M."/>
            <person name="Henderson B.A."/>
            <person name="Jones I.B."/>
            <person name="McGettigan J.A."/>
            <person name="Micheletti S.J."/>
            <person name="Nasrallah M.E."/>
            <person name="Ortiz D."/>
            <person name="Piller C.R."/>
            <person name="Privatt S.R."/>
            <person name="Schneider S.L."/>
            <person name="Sharp S."/>
            <person name="Smith T.C."/>
            <person name="Stanton J.D."/>
            <person name="Ullery H.E."/>
            <person name="Wilson R.J."/>
            <person name="Serrano M.G."/>
            <person name="Buck G."/>
            <person name="Lee V."/>
            <person name="Wang Y."/>
            <person name="Carvalho R."/>
            <person name="Voegtly L."/>
            <person name="Shi R."/>
            <person name="Duckworth R."/>
            <person name="Johnson A."/>
            <person name="Loviza R."/>
            <person name="Walstead R."/>
            <person name="Shah Z."/>
            <person name="Kiflezghi M."/>
            <person name="Wade K."/>
            <person name="Ball S.L."/>
            <person name="Bradley K.W."/>
            <person name="Asai D.J."/>
            <person name="Bowman C.A."/>
            <person name="Russell D.A."/>
            <person name="Pope W.H."/>
            <person name="Jacobs-Sera D."/>
            <person name="Hendrix R.W."/>
            <person name="Hatfull G.F."/>
        </authorList>
    </citation>
    <scope>NUCLEOTIDE SEQUENCE</scope>
</reference>
<comment type="cofactor">
    <cofactor evidence="1">
        <name>Mg(2+)</name>
        <dbReference type="ChEBI" id="CHEBI:18420"/>
    </cofactor>
</comment>
<comment type="catalytic activity">
    <reaction evidence="13">
        <text>1,2-di-(9Z-octadecenoyl)-sn-glycero-3-cytidine-5'-diphosphate + 1D-myo-inositol 3-phosphate = 1,2-di-(9Z-octadecenoyl)-sn-glycero-3-phospho-(1D-myo-inositol-3-phosphate) + CMP + H(+)</text>
        <dbReference type="Rhea" id="RHEA:61216"/>
        <dbReference type="ChEBI" id="CHEBI:15378"/>
        <dbReference type="ChEBI" id="CHEBI:58401"/>
        <dbReference type="ChEBI" id="CHEBI:60377"/>
        <dbReference type="ChEBI" id="CHEBI:85356"/>
        <dbReference type="ChEBI" id="CHEBI:144472"/>
    </reaction>
</comment>
<sequence>MLDHFRAFWTKVISPVAHLLIRLGVSADAVTLVGTLGVSAGALVFFPQGELLIGVLVITAFVFSDLIDGYMARTTGTSSKFGAFFDSTLDRVADGAIFAGLVLYFAGPGDSQLYLVLSLVCLIMGSVTSYARARAESLGMTAKVGIAERADRLVAVLVMTGLSGLLDLPILLEIVLWALAVASTITVVQRIWAVRQQAYAAVAEQPQPDADA</sequence>
<evidence type="ECO:0000256" key="4">
    <source>
        <dbReference type="ARBA" id="ARBA00005189"/>
    </source>
</evidence>
<evidence type="ECO:0000256" key="1">
    <source>
        <dbReference type="ARBA" id="ARBA00001946"/>
    </source>
</evidence>
<evidence type="ECO:0000256" key="14">
    <source>
        <dbReference type="ARBA" id="ARBA00024082"/>
    </source>
</evidence>
<protein>
    <recommendedName>
        <fullName evidence="14">Phosphatidylinositol phosphate synthase</fullName>
    </recommendedName>
    <alternativeName>
        <fullName evidence="15">CDP-diacylglycerol--D-myo-inositol-3-phosphate 3-phosphatidyltransferase</fullName>
    </alternativeName>
</protein>
<feature type="transmembrane region" description="Helical" evidence="17">
    <location>
        <begin position="20"/>
        <end position="45"/>
    </location>
</feature>
<dbReference type="EMBL" id="CZKA01000014">
    <property type="protein sequence ID" value="CUR54680.1"/>
    <property type="molecule type" value="Genomic_DNA"/>
</dbReference>
<dbReference type="GO" id="GO:0008654">
    <property type="term" value="P:phospholipid biosynthetic process"/>
    <property type="evidence" value="ECO:0007669"/>
    <property type="project" value="InterPro"/>
</dbReference>
<dbReference type="AlphaFoldDB" id="A0A2P2BY64"/>
<evidence type="ECO:0000256" key="16">
    <source>
        <dbReference type="ARBA" id="ARBA00048865"/>
    </source>
</evidence>
<comment type="pathway">
    <text evidence="4">Lipid metabolism.</text>
</comment>
<keyword evidence="11 17" id="KW-1133">Transmembrane helix</keyword>
<comment type="pathway">
    <text evidence="3">Phospholipid metabolism; phosphatidylinositol phosphate biosynthesis.</text>
</comment>
<evidence type="ECO:0000256" key="6">
    <source>
        <dbReference type="ARBA" id="ARBA00022475"/>
    </source>
</evidence>
<keyword evidence="7 18" id="KW-0808">Transferase</keyword>
<feature type="transmembrane region" description="Helical" evidence="17">
    <location>
        <begin position="113"/>
        <end position="133"/>
    </location>
</feature>
<feature type="transmembrane region" description="Helical" evidence="17">
    <location>
        <begin position="153"/>
        <end position="180"/>
    </location>
</feature>
<evidence type="ECO:0000256" key="15">
    <source>
        <dbReference type="ARBA" id="ARBA00033137"/>
    </source>
</evidence>
<dbReference type="GO" id="GO:0016780">
    <property type="term" value="F:phosphotransferase activity, for other substituted phosphate groups"/>
    <property type="evidence" value="ECO:0007669"/>
    <property type="project" value="InterPro"/>
</dbReference>
<gene>
    <name evidence="18" type="ORF">NOCA2210030</name>
</gene>